<dbReference type="Proteomes" id="UP000078599">
    <property type="component" value="Unassembled WGS sequence"/>
</dbReference>
<reference evidence="2 3" key="1">
    <citation type="submission" date="2015-03" db="EMBL/GenBank/DDBJ databases">
        <authorList>
            <person name="Regsiter A."/>
            <person name="william w."/>
        </authorList>
    </citation>
    <scope>NUCLEOTIDE SEQUENCE [LARGE SCALE GENOMIC DNA]</scope>
    <source>
        <strain evidence="2 3">CB1</strain>
    </source>
</reference>
<evidence type="ECO:0000313" key="2">
    <source>
        <dbReference type="EMBL" id="CQR32782.1"/>
    </source>
</evidence>
<evidence type="ECO:0000313" key="3">
    <source>
        <dbReference type="Proteomes" id="UP000078599"/>
    </source>
</evidence>
<gene>
    <name evidence="2" type="ORF">THICB1_200058</name>
</gene>
<proteinExistence type="predicted"/>
<evidence type="ECO:0000256" key="1">
    <source>
        <dbReference type="SAM" id="MobiDB-lite"/>
    </source>
</evidence>
<dbReference type="InterPro" id="IPR010751">
    <property type="entry name" value="TrfA"/>
</dbReference>
<feature type="compositionally biased region" description="Basic and acidic residues" evidence="1">
    <location>
        <begin position="26"/>
        <end position="37"/>
    </location>
</feature>
<organism evidence="2 3">
    <name type="scientific">Thiomonas arsenitoxydans (strain DSM 22701 / CIP 110005 / 3As)</name>
    <dbReference type="NCBI Taxonomy" id="426114"/>
    <lineage>
        <taxon>Bacteria</taxon>
        <taxon>Pseudomonadati</taxon>
        <taxon>Pseudomonadota</taxon>
        <taxon>Betaproteobacteria</taxon>
        <taxon>Burkholderiales</taxon>
        <taxon>Thiomonas</taxon>
    </lineage>
</organism>
<accession>A0ABM9T566</accession>
<dbReference type="EMBL" id="CTRI01000013">
    <property type="protein sequence ID" value="CQR32782.1"/>
    <property type="molecule type" value="Genomic_DNA"/>
</dbReference>
<dbReference type="Pfam" id="PF07042">
    <property type="entry name" value="TrfA"/>
    <property type="match status" value="1"/>
</dbReference>
<feature type="region of interest" description="Disordered" evidence="1">
    <location>
        <begin position="1"/>
        <end position="37"/>
    </location>
</feature>
<protein>
    <submittedName>
        <fullName evidence="2">TrfA protein</fullName>
    </submittedName>
</protein>
<comment type="caution">
    <text evidence="2">The sequence shown here is derived from an EMBL/GenBank/DDBJ whole genome shotgun (WGS) entry which is preliminary data.</text>
</comment>
<sequence>MVAYGAFKPMSKNQKSEDVDSGGPTDAKKPDETPIDRMRRNAYLNSKGITPSGQFQLDLIFPKEIGVREDLRHIPNEYARSAIFTARNKREPRRTLMREKLFHYNEHVSILYTGIELRAEDDELVWLQILNYGKGIALGEPFDFSIKDLVAEVGWHKNGRNYDRARECISRLRANEVLALNSKAYGRSGSISLIQKYTALNDEEGKPTHFRVWIDPNLIALFAGNTFTSHRWEAYRNLSPVARRLADYIESHKYPFPLTLERFRQMCGSTTSDARSWRQTVKKACAEVQAAKIAAIVSLDGNDQICCASD</sequence>
<keyword evidence="3" id="KW-1185">Reference proteome</keyword>
<name>A0ABM9T566_THIA3</name>